<keyword evidence="12" id="KW-1185">Reference proteome</keyword>
<dbReference type="InterPro" id="IPR043519">
    <property type="entry name" value="NT_sf"/>
</dbReference>
<dbReference type="PANTHER" id="PTHR33571:SF14">
    <property type="entry name" value="PROTEIN ADENYLYLTRANSFERASE MJ0435-RELATED"/>
    <property type="match status" value="1"/>
</dbReference>
<evidence type="ECO:0000256" key="7">
    <source>
        <dbReference type="ARBA" id="ARBA00022840"/>
    </source>
</evidence>
<dbReference type="EMBL" id="RBIE01000007">
    <property type="protein sequence ID" value="RKQ59105.1"/>
    <property type="molecule type" value="Genomic_DNA"/>
</dbReference>
<keyword evidence="7" id="KW-0067">ATP-binding</keyword>
<keyword evidence="6" id="KW-0547">Nucleotide-binding</keyword>
<dbReference type="OrthoDB" id="464383at2"/>
<dbReference type="SUPFAM" id="SSF81301">
    <property type="entry name" value="Nucleotidyltransferase"/>
    <property type="match status" value="1"/>
</dbReference>
<dbReference type="PANTHER" id="PTHR33571">
    <property type="entry name" value="SSL8005 PROTEIN"/>
    <property type="match status" value="1"/>
</dbReference>
<evidence type="ECO:0000256" key="5">
    <source>
        <dbReference type="ARBA" id="ARBA00022723"/>
    </source>
</evidence>
<dbReference type="GO" id="GO:0046872">
    <property type="term" value="F:metal ion binding"/>
    <property type="evidence" value="ECO:0007669"/>
    <property type="project" value="UniProtKB-KW"/>
</dbReference>
<dbReference type="Pfam" id="PF01909">
    <property type="entry name" value="NTP_transf_2"/>
    <property type="match status" value="1"/>
</dbReference>
<dbReference type="InterPro" id="IPR002934">
    <property type="entry name" value="Polymerase_NTP_transf_dom"/>
</dbReference>
<dbReference type="Proteomes" id="UP000280881">
    <property type="component" value="Unassembled WGS sequence"/>
</dbReference>
<comment type="caution">
    <text evidence="11">The sequence shown here is derived from an EMBL/GenBank/DDBJ whole genome shotgun (WGS) entry which is preliminary data.</text>
</comment>
<keyword evidence="5" id="KW-0479">Metal-binding</keyword>
<proteinExistence type="inferred from homology"/>
<reference evidence="11 12" key="1">
    <citation type="submission" date="2018-10" db="EMBL/GenBank/DDBJ databases">
        <title>Genomic Encyclopedia of Type Strains, Phase IV (KMG-IV): sequencing the most valuable type-strain genomes for metagenomic binning, comparative biology and taxonomic classification.</title>
        <authorList>
            <person name="Goeker M."/>
        </authorList>
    </citation>
    <scope>NUCLEOTIDE SEQUENCE [LARGE SCALE GENOMIC DNA]</scope>
    <source>
        <strain evidence="11 12">DSM 15521</strain>
    </source>
</reference>
<evidence type="ECO:0000259" key="10">
    <source>
        <dbReference type="Pfam" id="PF01909"/>
    </source>
</evidence>
<evidence type="ECO:0000313" key="11">
    <source>
        <dbReference type="EMBL" id="RKQ59105.1"/>
    </source>
</evidence>
<gene>
    <name evidence="11" type="ORF">C7457_1745</name>
</gene>
<keyword evidence="2" id="KW-1277">Toxin-antitoxin system</keyword>
<dbReference type="CDD" id="cd05403">
    <property type="entry name" value="NT_KNTase_like"/>
    <property type="match status" value="1"/>
</dbReference>
<evidence type="ECO:0000256" key="4">
    <source>
        <dbReference type="ARBA" id="ARBA00022695"/>
    </source>
</evidence>
<evidence type="ECO:0000256" key="3">
    <source>
        <dbReference type="ARBA" id="ARBA00022679"/>
    </source>
</evidence>
<evidence type="ECO:0000256" key="2">
    <source>
        <dbReference type="ARBA" id="ARBA00022649"/>
    </source>
</evidence>
<evidence type="ECO:0000256" key="8">
    <source>
        <dbReference type="ARBA" id="ARBA00022842"/>
    </source>
</evidence>
<comment type="similarity">
    <text evidence="9">Belongs to the MntA antitoxin family.</text>
</comment>
<evidence type="ECO:0000256" key="1">
    <source>
        <dbReference type="ARBA" id="ARBA00001946"/>
    </source>
</evidence>
<keyword evidence="8" id="KW-0460">Magnesium</keyword>
<dbReference type="AlphaFoldDB" id="A0A420W5A5"/>
<protein>
    <recommendedName>
        <fullName evidence="10">Polymerase nucleotidyl transferase domain-containing protein</fullName>
    </recommendedName>
</protein>
<evidence type="ECO:0000256" key="9">
    <source>
        <dbReference type="ARBA" id="ARBA00038276"/>
    </source>
</evidence>
<dbReference type="InterPro" id="IPR052038">
    <property type="entry name" value="Type-VII_TA_antitoxin"/>
</dbReference>
<organism evidence="11 12">
    <name type="scientific">Thermovibrio guaymasensis</name>
    <dbReference type="NCBI Taxonomy" id="240167"/>
    <lineage>
        <taxon>Bacteria</taxon>
        <taxon>Pseudomonadati</taxon>
        <taxon>Aquificota</taxon>
        <taxon>Aquificia</taxon>
        <taxon>Desulfurobacteriales</taxon>
        <taxon>Desulfurobacteriaceae</taxon>
        <taxon>Thermovibrio</taxon>
    </lineage>
</organism>
<sequence length="101" mass="11770">MPRLEKREEILEKLGELKPLLKQEYGVVKLGLFGSVAWGDNTEDSDVDILIEVQRPKFTLFDFVGLKQFLEEKLNCKVDLVMERAIKPRLRKSIFSEVIYV</sequence>
<accession>A0A420W5A5</accession>
<keyword evidence="4" id="KW-0548">Nucleotidyltransferase</keyword>
<dbReference type="GO" id="GO:0005524">
    <property type="term" value="F:ATP binding"/>
    <property type="evidence" value="ECO:0007669"/>
    <property type="project" value="UniProtKB-KW"/>
</dbReference>
<evidence type="ECO:0000313" key="12">
    <source>
        <dbReference type="Proteomes" id="UP000280881"/>
    </source>
</evidence>
<dbReference type="Gene3D" id="3.30.460.10">
    <property type="entry name" value="Beta Polymerase, domain 2"/>
    <property type="match status" value="1"/>
</dbReference>
<keyword evidence="3" id="KW-0808">Transferase</keyword>
<dbReference type="RefSeq" id="WP_121172079.1">
    <property type="nucleotide sequence ID" value="NZ_RBIE01000007.1"/>
</dbReference>
<dbReference type="GO" id="GO:0016779">
    <property type="term" value="F:nucleotidyltransferase activity"/>
    <property type="evidence" value="ECO:0007669"/>
    <property type="project" value="UniProtKB-KW"/>
</dbReference>
<name>A0A420W5A5_9BACT</name>
<feature type="domain" description="Polymerase nucleotidyl transferase" evidence="10">
    <location>
        <begin position="16"/>
        <end position="101"/>
    </location>
</feature>
<comment type="cofactor">
    <cofactor evidence="1">
        <name>Mg(2+)</name>
        <dbReference type="ChEBI" id="CHEBI:18420"/>
    </cofactor>
</comment>
<evidence type="ECO:0000256" key="6">
    <source>
        <dbReference type="ARBA" id="ARBA00022741"/>
    </source>
</evidence>